<protein>
    <recommendedName>
        <fullName evidence="3">Myxococcus xanthus double-CXXCG motif paralogous family</fullName>
    </recommendedName>
</protein>
<keyword evidence="2" id="KW-1185">Reference proteome</keyword>
<dbReference type="OrthoDB" id="5513099at2"/>
<evidence type="ECO:0000313" key="2">
    <source>
        <dbReference type="Proteomes" id="UP000282656"/>
    </source>
</evidence>
<dbReference type="AlphaFoldDB" id="A0A3A8QJ12"/>
<evidence type="ECO:0000313" key="1">
    <source>
        <dbReference type="EMBL" id="RKH66900.1"/>
    </source>
</evidence>
<dbReference type="EMBL" id="RAWM01000056">
    <property type="protein sequence ID" value="RKH66900.1"/>
    <property type="molecule type" value="Genomic_DNA"/>
</dbReference>
<dbReference type="Pfam" id="PF09535">
    <property type="entry name" value="Gmx_para_CXXCG"/>
    <property type="match status" value="1"/>
</dbReference>
<reference evidence="2" key="1">
    <citation type="submission" date="2018-09" db="EMBL/GenBank/DDBJ databases">
        <authorList>
            <person name="Livingstone P.G."/>
            <person name="Whitworth D.E."/>
        </authorList>
    </citation>
    <scope>NUCLEOTIDE SEQUENCE [LARGE SCALE GENOMIC DNA]</scope>
    <source>
        <strain evidence="2">AB047A</strain>
    </source>
</reference>
<evidence type="ECO:0008006" key="3">
    <source>
        <dbReference type="Google" id="ProtNLM"/>
    </source>
</evidence>
<dbReference type="Proteomes" id="UP000282656">
    <property type="component" value="Unassembled WGS sequence"/>
</dbReference>
<accession>A0A3A8QJ12</accession>
<dbReference type="NCBIfam" id="TIGR02264">
    <property type="entry name" value="gmx_para_CXXCG"/>
    <property type="match status" value="1"/>
</dbReference>
<name>A0A3A8QJ12_9BACT</name>
<dbReference type="RefSeq" id="WP_120549078.1">
    <property type="nucleotide sequence ID" value="NZ_RAWM01000056.1"/>
</dbReference>
<organism evidence="1 2">
    <name type="scientific">Corallococcus interemptor</name>
    <dbReference type="NCBI Taxonomy" id="2316720"/>
    <lineage>
        <taxon>Bacteria</taxon>
        <taxon>Pseudomonadati</taxon>
        <taxon>Myxococcota</taxon>
        <taxon>Myxococcia</taxon>
        <taxon>Myxococcales</taxon>
        <taxon>Cystobacterineae</taxon>
        <taxon>Myxococcaceae</taxon>
        <taxon>Corallococcus</taxon>
    </lineage>
</organism>
<dbReference type="InterPro" id="IPR011750">
    <property type="entry name" value="Gmx_para_CXXCG"/>
</dbReference>
<sequence>MDPFFWVTEDRDVARRYSGDLNARHPWGLPGIKSCPGCGQTWSNAGHEYPCVDLGALPERASFEEPRAEPFHEFARLREQVRPWAPSGASLPPGTKFGPLTGTATGRFAPCVWMGDALLMMTRDAFEHMQTQGVRGLMGCKAMLRFRKQSPQELMELQVEPQGRLHRDCLPDDLPPPCTTCGRTGLSRPESPLLEAASLPTGVDLFRVGNFATMIIATHRFREAVLTRGLEGITFRELPTR</sequence>
<proteinExistence type="predicted"/>
<gene>
    <name evidence="1" type="ORF">D7X96_20630</name>
</gene>
<comment type="caution">
    <text evidence="1">The sequence shown here is derived from an EMBL/GenBank/DDBJ whole genome shotgun (WGS) entry which is preliminary data.</text>
</comment>